<accession>A0A8J5T8Z1</accession>
<dbReference type="Proteomes" id="UP000729402">
    <property type="component" value="Unassembled WGS sequence"/>
</dbReference>
<proteinExistence type="predicted"/>
<dbReference type="AlphaFoldDB" id="A0A8J5T8Z1"/>
<reference evidence="3" key="2">
    <citation type="submission" date="2021-02" db="EMBL/GenBank/DDBJ databases">
        <authorList>
            <person name="Kimball J.A."/>
            <person name="Haas M.W."/>
            <person name="Macchietto M."/>
            <person name="Kono T."/>
            <person name="Duquette J."/>
            <person name="Shao M."/>
        </authorList>
    </citation>
    <scope>NUCLEOTIDE SEQUENCE</scope>
    <source>
        <tissue evidence="3">Fresh leaf tissue</tissue>
    </source>
</reference>
<keyword evidence="2" id="KW-0732">Signal</keyword>
<dbReference type="EMBL" id="JAAALK010000085">
    <property type="protein sequence ID" value="KAG8083307.1"/>
    <property type="molecule type" value="Genomic_DNA"/>
</dbReference>
<protein>
    <recommendedName>
        <fullName evidence="5">Secreted protein</fullName>
    </recommendedName>
</protein>
<evidence type="ECO:0000313" key="4">
    <source>
        <dbReference type="Proteomes" id="UP000729402"/>
    </source>
</evidence>
<name>A0A8J5T8Z1_ZIZPA</name>
<sequence length="80" mass="8262">MFLLIDIFLTMVFYITGTGRSSMTTPFAMAFAADNTFCHGSAMASTADTTFFQASTTESAADTLGHGSPTSSTTTGGTIA</sequence>
<feature type="region of interest" description="Disordered" evidence="1">
    <location>
        <begin position="59"/>
        <end position="80"/>
    </location>
</feature>
<evidence type="ECO:0000256" key="1">
    <source>
        <dbReference type="SAM" id="MobiDB-lite"/>
    </source>
</evidence>
<reference evidence="3" key="1">
    <citation type="journal article" date="2021" name="bioRxiv">
        <title>Whole Genome Assembly and Annotation of Northern Wild Rice, Zizania palustris L., Supports a Whole Genome Duplication in the Zizania Genus.</title>
        <authorList>
            <person name="Haas M."/>
            <person name="Kono T."/>
            <person name="Macchietto M."/>
            <person name="Millas R."/>
            <person name="McGilp L."/>
            <person name="Shao M."/>
            <person name="Duquette J."/>
            <person name="Hirsch C.N."/>
            <person name="Kimball J."/>
        </authorList>
    </citation>
    <scope>NUCLEOTIDE SEQUENCE</scope>
    <source>
        <tissue evidence="3">Fresh leaf tissue</tissue>
    </source>
</reference>
<evidence type="ECO:0008006" key="5">
    <source>
        <dbReference type="Google" id="ProtNLM"/>
    </source>
</evidence>
<organism evidence="3 4">
    <name type="scientific">Zizania palustris</name>
    <name type="common">Northern wild rice</name>
    <dbReference type="NCBI Taxonomy" id="103762"/>
    <lineage>
        <taxon>Eukaryota</taxon>
        <taxon>Viridiplantae</taxon>
        <taxon>Streptophyta</taxon>
        <taxon>Embryophyta</taxon>
        <taxon>Tracheophyta</taxon>
        <taxon>Spermatophyta</taxon>
        <taxon>Magnoliopsida</taxon>
        <taxon>Liliopsida</taxon>
        <taxon>Poales</taxon>
        <taxon>Poaceae</taxon>
        <taxon>BOP clade</taxon>
        <taxon>Oryzoideae</taxon>
        <taxon>Oryzeae</taxon>
        <taxon>Zizaniinae</taxon>
        <taxon>Zizania</taxon>
    </lineage>
</organism>
<feature type="compositionally biased region" description="Low complexity" evidence="1">
    <location>
        <begin position="63"/>
        <end position="80"/>
    </location>
</feature>
<feature type="chain" id="PRO_5035174566" description="Secreted protein" evidence="2">
    <location>
        <begin position="18"/>
        <end position="80"/>
    </location>
</feature>
<keyword evidence="4" id="KW-1185">Reference proteome</keyword>
<comment type="caution">
    <text evidence="3">The sequence shown here is derived from an EMBL/GenBank/DDBJ whole genome shotgun (WGS) entry which is preliminary data.</text>
</comment>
<evidence type="ECO:0000256" key="2">
    <source>
        <dbReference type="SAM" id="SignalP"/>
    </source>
</evidence>
<gene>
    <name evidence="3" type="ORF">GUJ93_ZPchr0015g6746</name>
</gene>
<feature type="signal peptide" evidence="2">
    <location>
        <begin position="1"/>
        <end position="17"/>
    </location>
</feature>
<evidence type="ECO:0000313" key="3">
    <source>
        <dbReference type="EMBL" id="KAG8083307.1"/>
    </source>
</evidence>